<dbReference type="EMBL" id="CAJNON010000002">
    <property type="protein sequence ID" value="CAF0738071.1"/>
    <property type="molecule type" value="Genomic_DNA"/>
</dbReference>
<sequence length="79" mass="8173">MVSIFNPGPGDHFSFLVTGPGLSPGKALALDPGPADGYRCLVGCSQQAGSTSSQLNQSDSMSFDSEGNINIKDKNNARV</sequence>
<accession>A0A819FVM3</accession>
<dbReference type="Proteomes" id="UP000663891">
    <property type="component" value="Unassembled WGS sequence"/>
</dbReference>
<dbReference type="OrthoDB" id="10044505at2759"/>
<organism evidence="3 4">
    <name type="scientific">Adineta steineri</name>
    <dbReference type="NCBI Taxonomy" id="433720"/>
    <lineage>
        <taxon>Eukaryota</taxon>
        <taxon>Metazoa</taxon>
        <taxon>Spiralia</taxon>
        <taxon>Gnathifera</taxon>
        <taxon>Rotifera</taxon>
        <taxon>Eurotatoria</taxon>
        <taxon>Bdelloidea</taxon>
        <taxon>Adinetida</taxon>
        <taxon>Adinetidae</taxon>
        <taxon>Adineta</taxon>
    </lineage>
</organism>
<evidence type="ECO:0000313" key="3">
    <source>
        <dbReference type="EMBL" id="CAF3875229.1"/>
    </source>
</evidence>
<feature type="region of interest" description="Disordered" evidence="1">
    <location>
        <begin position="49"/>
        <end position="79"/>
    </location>
</feature>
<evidence type="ECO:0000256" key="1">
    <source>
        <dbReference type="SAM" id="MobiDB-lite"/>
    </source>
</evidence>
<gene>
    <name evidence="3" type="ORF">OKA104_LOCUS22832</name>
    <name evidence="2" type="ORF">VCS650_LOCUS469</name>
</gene>
<name>A0A819FVM3_9BILA</name>
<comment type="caution">
    <text evidence="3">The sequence shown here is derived from an EMBL/GenBank/DDBJ whole genome shotgun (WGS) entry which is preliminary data.</text>
</comment>
<proteinExistence type="predicted"/>
<feature type="compositionally biased region" description="Polar residues" evidence="1">
    <location>
        <begin position="49"/>
        <end position="68"/>
    </location>
</feature>
<evidence type="ECO:0000313" key="4">
    <source>
        <dbReference type="Proteomes" id="UP000663881"/>
    </source>
</evidence>
<protein>
    <submittedName>
        <fullName evidence="3">Uncharacterized protein</fullName>
    </submittedName>
</protein>
<dbReference type="Proteomes" id="UP000663881">
    <property type="component" value="Unassembled WGS sequence"/>
</dbReference>
<dbReference type="EMBL" id="CAJOAY010001693">
    <property type="protein sequence ID" value="CAF3875229.1"/>
    <property type="molecule type" value="Genomic_DNA"/>
</dbReference>
<evidence type="ECO:0000313" key="2">
    <source>
        <dbReference type="EMBL" id="CAF0738071.1"/>
    </source>
</evidence>
<reference evidence="3" key="1">
    <citation type="submission" date="2021-02" db="EMBL/GenBank/DDBJ databases">
        <authorList>
            <person name="Nowell W R."/>
        </authorList>
    </citation>
    <scope>NUCLEOTIDE SEQUENCE</scope>
</reference>
<dbReference type="AlphaFoldDB" id="A0A819FVM3"/>